<reference evidence="2" key="1">
    <citation type="submission" date="2020-10" db="EMBL/GenBank/DDBJ databases">
        <authorList>
            <person name="Gilroy R."/>
        </authorList>
    </citation>
    <scope>NUCLEOTIDE SEQUENCE</scope>
    <source>
        <strain evidence="2">CHK154-7741</strain>
    </source>
</reference>
<evidence type="ECO:0000313" key="2">
    <source>
        <dbReference type="EMBL" id="HIU91808.1"/>
    </source>
</evidence>
<organism evidence="2 3">
    <name type="scientific">Candidatus Limenecus avicola</name>
    <dbReference type="NCBI Taxonomy" id="2840847"/>
    <lineage>
        <taxon>Bacteria</taxon>
        <taxon>Bacillati</taxon>
        <taxon>Bacillota</taxon>
        <taxon>Clostridia</taxon>
        <taxon>Eubacteriales</taxon>
        <taxon>Clostridiaceae</taxon>
        <taxon>Clostridiaceae incertae sedis</taxon>
        <taxon>Candidatus Limenecus</taxon>
    </lineage>
</organism>
<evidence type="ECO:0000259" key="1">
    <source>
        <dbReference type="SMART" id="SM00244"/>
    </source>
</evidence>
<dbReference type="InterPro" id="IPR050710">
    <property type="entry name" value="Band7/mec-2_domain"/>
</dbReference>
<dbReference type="InterPro" id="IPR001107">
    <property type="entry name" value="Band_7"/>
</dbReference>
<sequence>MISSLIVSLTALLAFIAIGYKCLIIVDKNEQAVVERLAKFDRVIGEGVHLIIPFIEKLHGIEDPYNHKKFLNNGKISLEPDVISFPKDDREFFGKDKARMKLKADIVYKITDPYKAVYEAAYLFDALNQLFAGILQKRLIDADEGTNSAECLRDLTRSIIDIANEYAQNWGIKILEFNLKQITDGNGIRHNY</sequence>
<feature type="domain" description="Band 7" evidence="1">
    <location>
        <begin position="21"/>
        <end position="191"/>
    </location>
</feature>
<gene>
    <name evidence="2" type="ORF">IAD26_01595</name>
</gene>
<comment type="caution">
    <text evidence="2">The sequence shown here is derived from an EMBL/GenBank/DDBJ whole genome shotgun (WGS) entry which is preliminary data.</text>
</comment>
<dbReference type="Gene3D" id="3.30.479.30">
    <property type="entry name" value="Band 7 domain"/>
    <property type="match status" value="1"/>
</dbReference>
<dbReference type="PANTHER" id="PTHR43327:SF10">
    <property type="entry name" value="STOMATIN-LIKE PROTEIN 2, MITOCHONDRIAL"/>
    <property type="match status" value="1"/>
</dbReference>
<dbReference type="Pfam" id="PF01145">
    <property type="entry name" value="Band_7"/>
    <property type="match status" value="1"/>
</dbReference>
<dbReference type="InterPro" id="IPR036013">
    <property type="entry name" value="Band_7/SPFH_dom_sf"/>
</dbReference>
<accession>A0A9D1SQA4</accession>
<dbReference type="EMBL" id="DVOD01000013">
    <property type="protein sequence ID" value="HIU91808.1"/>
    <property type="molecule type" value="Genomic_DNA"/>
</dbReference>
<dbReference type="SMART" id="SM00244">
    <property type="entry name" value="PHB"/>
    <property type="match status" value="1"/>
</dbReference>
<dbReference type="PANTHER" id="PTHR43327">
    <property type="entry name" value="STOMATIN-LIKE PROTEIN 2, MITOCHONDRIAL"/>
    <property type="match status" value="1"/>
</dbReference>
<dbReference type="Proteomes" id="UP000886748">
    <property type="component" value="Unassembled WGS sequence"/>
</dbReference>
<dbReference type="SUPFAM" id="SSF117892">
    <property type="entry name" value="Band 7/SPFH domain"/>
    <property type="match status" value="1"/>
</dbReference>
<dbReference type="AlphaFoldDB" id="A0A9D1SQA4"/>
<reference evidence="2" key="2">
    <citation type="journal article" date="2021" name="PeerJ">
        <title>Extensive microbial diversity within the chicken gut microbiome revealed by metagenomics and culture.</title>
        <authorList>
            <person name="Gilroy R."/>
            <person name="Ravi A."/>
            <person name="Getino M."/>
            <person name="Pursley I."/>
            <person name="Horton D.L."/>
            <person name="Alikhan N.F."/>
            <person name="Baker D."/>
            <person name="Gharbi K."/>
            <person name="Hall N."/>
            <person name="Watson M."/>
            <person name="Adriaenssens E.M."/>
            <person name="Foster-Nyarko E."/>
            <person name="Jarju S."/>
            <person name="Secka A."/>
            <person name="Antonio M."/>
            <person name="Oren A."/>
            <person name="Chaudhuri R.R."/>
            <person name="La Ragione R."/>
            <person name="Hildebrand F."/>
            <person name="Pallen M.J."/>
        </authorList>
    </citation>
    <scope>NUCLEOTIDE SEQUENCE</scope>
    <source>
        <strain evidence="2">CHK154-7741</strain>
    </source>
</reference>
<name>A0A9D1SQA4_9CLOT</name>
<proteinExistence type="predicted"/>
<protein>
    <submittedName>
        <fullName evidence="2">SPFH domain-containing protein</fullName>
    </submittedName>
</protein>
<evidence type="ECO:0000313" key="3">
    <source>
        <dbReference type="Proteomes" id="UP000886748"/>
    </source>
</evidence>